<dbReference type="InterPro" id="IPR007329">
    <property type="entry name" value="FMN-bd"/>
</dbReference>
<dbReference type="Pfam" id="PF00890">
    <property type="entry name" value="FAD_binding_2"/>
    <property type="match status" value="1"/>
</dbReference>
<evidence type="ECO:0000256" key="1">
    <source>
        <dbReference type="ARBA" id="ARBA00008040"/>
    </source>
</evidence>
<name>A0A1A5YM06_9BACL</name>
<dbReference type="EC" id="1.3.99.33" evidence="2 8"/>
<dbReference type="Pfam" id="PF04205">
    <property type="entry name" value="FMN_bind"/>
    <property type="match status" value="1"/>
</dbReference>
<dbReference type="NCBIfam" id="TIGR01813">
    <property type="entry name" value="flavo_cyto_c"/>
    <property type="match status" value="1"/>
</dbReference>
<dbReference type="PRINTS" id="PR00368">
    <property type="entry name" value="FADPNR"/>
</dbReference>
<sequence>MVQLSKKMMSLALVVILAAAMVTGCSKGNQEAESTQAGVSATPNAGAIYVAGTYSATVAGMHEMTVHVTVSDTAITDIKIDHSETAGVGEPAIESIANEIVEIQGLGVDIVSGASLTSNAIVDGVADCLKQAGLNDEGINKLLAIKKEVTKESDQELAADVVVIGAGGAGMAAATTANQAGKTVIVIEKASKMGGNTILSGGAFNAVDDGSETAIANKDSVEKHYTQTFEGGDKQGDPKLVRTLVENAWSGVVWLKSLGMEFQDGVFTVTGGMWPRAHKPVEPEGTGFFKTYQEYIDKNKGITMVYNTTADELIVENGIVTGVRCTGKSGNTITVKAQNGVVLATGGFGQNIEMRMKYNEISKKWPTLDASIPSTNTSGITGDGMIMAEKIGANLVQMENIQLLPLGDPKTGSLSGNIEHAVESRIFVNLDGKRFVNEGGRRDEMTLALFDQKDTTMYIVMDSDTYPKGDELNNFGESIASLVSAGRSLKADTLEELAQLMGVPADNLIGTVKAYNRYCKDGDLAGTADEFGRTLFSDTDGINNGINDGPFYAAVRVPTVHHTMGGVQINELAQAISTSGEVIPGLFAAGEVTGGIHGSNRLGGNALSDTIVFGRIAGTSASNFARQE</sequence>
<gene>
    <name evidence="10" type="ORF">A7K91_03140</name>
</gene>
<dbReference type="Proteomes" id="UP000092024">
    <property type="component" value="Unassembled WGS sequence"/>
</dbReference>
<evidence type="ECO:0000313" key="10">
    <source>
        <dbReference type="EMBL" id="OBR66563.1"/>
    </source>
</evidence>
<dbReference type="SUPFAM" id="SSF51905">
    <property type="entry name" value="FAD/NAD(P)-binding domain"/>
    <property type="match status" value="1"/>
</dbReference>
<dbReference type="EMBL" id="LYPA01000046">
    <property type="protein sequence ID" value="OBR66563.1"/>
    <property type="molecule type" value="Genomic_DNA"/>
</dbReference>
<feature type="signal peptide" evidence="8">
    <location>
        <begin position="1"/>
        <end position="24"/>
    </location>
</feature>
<keyword evidence="6 8" id="KW-0560">Oxidoreductase</keyword>
<dbReference type="GO" id="GO:0033765">
    <property type="term" value="F:steroid dehydrogenase activity, acting on the CH-CH group of donors"/>
    <property type="evidence" value="ECO:0007669"/>
    <property type="project" value="UniProtKB-ARBA"/>
</dbReference>
<evidence type="ECO:0000256" key="6">
    <source>
        <dbReference type="ARBA" id="ARBA00023002"/>
    </source>
</evidence>
<evidence type="ECO:0000256" key="2">
    <source>
        <dbReference type="ARBA" id="ARBA00013137"/>
    </source>
</evidence>
<dbReference type="SUPFAM" id="SSF56425">
    <property type="entry name" value="Succinate dehydrogenase/fumarate reductase flavoprotein, catalytic domain"/>
    <property type="match status" value="1"/>
</dbReference>
<dbReference type="PANTHER" id="PTHR43400:SF7">
    <property type="entry name" value="FAD-DEPENDENT OXIDOREDUCTASE 2 FAD BINDING DOMAIN-CONTAINING PROTEIN"/>
    <property type="match status" value="1"/>
</dbReference>
<dbReference type="STRING" id="1844972.A7K91_03140"/>
<dbReference type="GO" id="GO:0016020">
    <property type="term" value="C:membrane"/>
    <property type="evidence" value="ECO:0007669"/>
    <property type="project" value="InterPro"/>
</dbReference>
<dbReference type="InterPro" id="IPR027477">
    <property type="entry name" value="Succ_DH/fumarate_Rdtase_cat_sf"/>
</dbReference>
<comment type="cofactor">
    <cofactor evidence="8">
        <name>FAD</name>
        <dbReference type="ChEBI" id="CHEBI:57692"/>
    </cofactor>
    <text evidence="8">Binds 1 FAD per subunit.</text>
</comment>
<keyword evidence="8" id="KW-0732">Signal</keyword>
<keyword evidence="5 8" id="KW-0274">FAD</keyword>
<dbReference type="InterPro" id="IPR050315">
    <property type="entry name" value="FAD-oxidoreductase_2"/>
</dbReference>
<comment type="catalytic activity">
    <reaction evidence="7 8">
        <text>dihydrourocanate + A = urocanate + AH2</text>
        <dbReference type="Rhea" id="RHEA:36059"/>
        <dbReference type="ChEBI" id="CHEBI:13193"/>
        <dbReference type="ChEBI" id="CHEBI:17499"/>
        <dbReference type="ChEBI" id="CHEBI:27247"/>
        <dbReference type="ChEBI" id="CHEBI:72991"/>
        <dbReference type="EC" id="1.3.99.33"/>
    </reaction>
</comment>
<dbReference type="AlphaFoldDB" id="A0A1A5YM06"/>
<evidence type="ECO:0000256" key="7">
    <source>
        <dbReference type="ARBA" id="ARBA00049922"/>
    </source>
</evidence>
<comment type="cofactor">
    <cofactor evidence="8">
        <name>FMN</name>
        <dbReference type="ChEBI" id="CHEBI:58210"/>
    </cofactor>
    <text evidence="8">Binds 1 or 2 FMN covalently per subunit.</text>
</comment>
<dbReference type="InterPro" id="IPR003953">
    <property type="entry name" value="FAD-dep_OxRdtase_2_FAD-bd"/>
</dbReference>
<comment type="caution">
    <text evidence="10">The sequence shown here is derived from an EMBL/GenBank/DDBJ whole genome shotgun (WGS) entry which is preliminary data.</text>
</comment>
<keyword evidence="4 8" id="KW-0285">Flavoprotein</keyword>
<evidence type="ECO:0000259" key="9">
    <source>
        <dbReference type="SMART" id="SM00900"/>
    </source>
</evidence>
<evidence type="ECO:0000256" key="3">
    <source>
        <dbReference type="ARBA" id="ARBA00015872"/>
    </source>
</evidence>
<keyword evidence="11" id="KW-1185">Reference proteome</keyword>
<dbReference type="Gene3D" id="3.90.700.10">
    <property type="entry name" value="Succinate dehydrogenase/fumarate reductase flavoprotein, catalytic domain"/>
    <property type="match status" value="1"/>
</dbReference>
<comment type="similarity">
    <text evidence="1 8">Belongs to the FAD-dependent oxidoreductase 2 family. FRD/SDH subfamily.</text>
</comment>
<feature type="chain" id="PRO_5039757389" description="Urocanate reductase" evidence="8">
    <location>
        <begin position="25"/>
        <end position="628"/>
    </location>
</feature>
<dbReference type="PROSITE" id="PS51257">
    <property type="entry name" value="PROKAR_LIPOPROTEIN"/>
    <property type="match status" value="1"/>
</dbReference>
<dbReference type="OrthoDB" id="9806724at2"/>
<dbReference type="PANTHER" id="PTHR43400">
    <property type="entry name" value="FUMARATE REDUCTASE"/>
    <property type="match status" value="1"/>
</dbReference>
<accession>A0A1A5YM06</accession>
<dbReference type="InterPro" id="IPR036188">
    <property type="entry name" value="FAD/NAD-bd_sf"/>
</dbReference>
<dbReference type="Gene3D" id="3.50.50.60">
    <property type="entry name" value="FAD/NAD(P)-binding domain"/>
    <property type="match status" value="1"/>
</dbReference>
<reference evidence="10 11" key="1">
    <citation type="submission" date="2016-05" db="EMBL/GenBank/DDBJ databases">
        <title>Paenibacillus oryzae. sp. nov., isolated from the rice root.</title>
        <authorList>
            <person name="Zhang J."/>
            <person name="Zhang X."/>
        </authorList>
    </citation>
    <scope>NUCLEOTIDE SEQUENCE [LARGE SCALE GENOMIC DNA]</scope>
    <source>
        <strain evidence="10 11">1DrF-4</strain>
    </source>
</reference>
<dbReference type="SMART" id="SM00900">
    <property type="entry name" value="FMN_bind"/>
    <property type="match status" value="1"/>
</dbReference>
<evidence type="ECO:0000256" key="5">
    <source>
        <dbReference type="ARBA" id="ARBA00022827"/>
    </source>
</evidence>
<organism evidence="10 11">
    <name type="scientific">Paenibacillus oryzae</name>
    <dbReference type="NCBI Taxonomy" id="1844972"/>
    <lineage>
        <taxon>Bacteria</taxon>
        <taxon>Bacillati</taxon>
        <taxon>Bacillota</taxon>
        <taxon>Bacilli</taxon>
        <taxon>Bacillales</taxon>
        <taxon>Paenibacillaceae</taxon>
        <taxon>Paenibacillus</taxon>
    </lineage>
</organism>
<protein>
    <recommendedName>
        <fullName evidence="3 8">Urocanate reductase</fullName>
        <ecNumber evidence="2 8">1.3.99.33</ecNumber>
    </recommendedName>
</protein>
<evidence type="ECO:0000256" key="4">
    <source>
        <dbReference type="ARBA" id="ARBA00022630"/>
    </source>
</evidence>
<dbReference type="InterPro" id="IPR010960">
    <property type="entry name" value="Flavocytochrome_c"/>
</dbReference>
<feature type="domain" description="FMN-binding" evidence="9">
    <location>
        <begin position="60"/>
        <end position="132"/>
    </location>
</feature>
<dbReference type="Gene3D" id="3.90.1010.20">
    <property type="match status" value="1"/>
</dbReference>
<dbReference type="GO" id="GO:0010181">
    <property type="term" value="F:FMN binding"/>
    <property type="evidence" value="ECO:0007669"/>
    <property type="project" value="InterPro"/>
</dbReference>
<evidence type="ECO:0000256" key="8">
    <source>
        <dbReference type="RuleBase" id="RU366062"/>
    </source>
</evidence>
<proteinExistence type="inferred from homology"/>
<evidence type="ECO:0000313" key="11">
    <source>
        <dbReference type="Proteomes" id="UP000092024"/>
    </source>
</evidence>